<dbReference type="CDD" id="cd05289">
    <property type="entry name" value="MDR_like_2"/>
    <property type="match status" value="1"/>
</dbReference>
<accession>A0A139A8Z8</accession>
<dbReference type="SMART" id="SM00829">
    <property type="entry name" value="PKS_ER"/>
    <property type="match status" value="1"/>
</dbReference>
<feature type="region of interest" description="Disordered" evidence="1">
    <location>
        <begin position="224"/>
        <end position="248"/>
    </location>
</feature>
<dbReference type="InterPro" id="IPR050700">
    <property type="entry name" value="YIM1/Zinc_Alcohol_DH_Fams"/>
</dbReference>
<protein>
    <submittedName>
        <fullName evidence="3">GroES-like protein</fullName>
    </submittedName>
</protein>
<dbReference type="InterPro" id="IPR013154">
    <property type="entry name" value="ADH-like_N"/>
</dbReference>
<dbReference type="STRING" id="1344416.A0A139A8Z8"/>
<gene>
    <name evidence="3" type="ORF">M427DRAFT_58828</name>
</gene>
<evidence type="ECO:0000256" key="1">
    <source>
        <dbReference type="SAM" id="MobiDB-lite"/>
    </source>
</evidence>
<name>A0A139A8Z8_GONPJ</name>
<dbReference type="OrthoDB" id="201656at2759"/>
<dbReference type="Pfam" id="PF13602">
    <property type="entry name" value="ADH_zinc_N_2"/>
    <property type="match status" value="1"/>
</dbReference>
<feature type="domain" description="Enoyl reductase (ER)" evidence="2">
    <location>
        <begin position="11"/>
        <end position="360"/>
    </location>
</feature>
<dbReference type="Pfam" id="PF08240">
    <property type="entry name" value="ADH_N"/>
    <property type="match status" value="1"/>
</dbReference>
<dbReference type="EMBL" id="KQ965780">
    <property type="protein sequence ID" value="KXS13301.1"/>
    <property type="molecule type" value="Genomic_DNA"/>
</dbReference>
<dbReference type="PANTHER" id="PTHR11695">
    <property type="entry name" value="ALCOHOL DEHYDROGENASE RELATED"/>
    <property type="match status" value="1"/>
</dbReference>
<organism evidence="3 4">
    <name type="scientific">Gonapodya prolifera (strain JEL478)</name>
    <name type="common">Monoblepharis prolifera</name>
    <dbReference type="NCBI Taxonomy" id="1344416"/>
    <lineage>
        <taxon>Eukaryota</taxon>
        <taxon>Fungi</taxon>
        <taxon>Fungi incertae sedis</taxon>
        <taxon>Chytridiomycota</taxon>
        <taxon>Chytridiomycota incertae sedis</taxon>
        <taxon>Monoblepharidomycetes</taxon>
        <taxon>Monoblepharidales</taxon>
        <taxon>Gonapodyaceae</taxon>
        <taxon>Gonapodya</taxon>
    </lineage>
</organism>
<sequence length="363" mass="38742">MMNIAAWTAYGPPSVLSLRQVPIPEVSSTDILVRVKAAGVAGWDTEIRALAIPAPVNYLTRLAFAVMRPQTLGQQFVGVVEKVGDKVTRFKKGDKVYGTTGLFPCAYAQFLVVSVAKDPSSFAPENFLDPIVRHVPSFLSDPEASLLPLSGSEALSYVTQAGIGPTSRVLLVGAAGNVGIFAAQIAKRHLGAATVVAVDVGSARTEMLRALGCCDQIIDAAPENNTNTAADQGDDGTNPPSRTDSSSYLSRFPPASFDVIIDMPGVLSMRTVLTLLAPNGLYLPIVPTPSNAADSFFSWPDGKRTQGGAARYTYEGMETLEQMAEKGLVRVVVDKVFGLDRAREAHEHFEGKERRGCVAIVME</sequence>
<evidence type="ECO:0000259" key="2">
    <source>
        <dbReference type="SMART" id="SM00829"/>
    </source>
</evidence>
<dbReference type="Gene3D" id="3.90.180.10">
    <property type="entry name" value="Medium-chain alcohol dehydrogenases, catalytic domain"/>
    <property type="match status" value="1"/>
</dbReference>
<dbReference type="Proteomes" id="UP000070544">
    <property type="component" value="Unassembled WGS sequence"/>
</dbReference>
<keyword evidence="4" id="KW-1185">Reference proteome</keyword>
<dbReference type="GO" id="GO:0016491">
    <property type="term" value="F:oxidoreductase activity"/>
    <property type="evidence" value="ECO:0007669"/>
    <property type="project" value="InterPro"/>
</dbReference>
<dbReference type="AlphaFoldDB" id="A0A139A8Z8"/>
<evidence type="ECO:0000313" key="3">
    <source>
        <dbReference type="EMBL" id="KXS13301.1"/>
    </source>
</evidence>
<dbReference type="Gene3D" id="3.40.50.720">
    <property type="entry name" value="NAD(P)-binding Rossmann-like Domain"/>
    <property type="match status" value="1"/>
</dbReference>
<dbReference type="InterPro" id="IPR011032">
    <property type="entry name" value="GroES-like_sf"/>
</dbReference>
<reference evidence="3 4" key="1">
    <citation type="journal article" date="2015" name="Genome Biol. Evol.">
        <title>Phylogenomic analyses indicate that early fungi evolved digesting cell walls of algal ancestors of land plants.</title>
        <authorList>
            <person name="Chang Y."/>
            <person name="Wang S."/>
            <person name="Sekimoto S."/>
            <person name="Aerts A.L."/>
            <person name="Choi C."/>
            <person name="Clum A."/>
            <person name="LaButti K.M."/>
            <person name="Lindquist E.A."/>
            <person name="Yee Ngan C."/>
            <person name="Ohm R.A."/>
            <person name="Salamov A.A."/>
            <person name="Grigoriev I.V."/>
            <person name="Spatafora J.W."/>
            <person name="Berbee M.L."/>
        </authorList>
    </citation>
    <scope>NUCLEOTIDE SEQUENCE [LARGE SCALE GENOMIC DNA]</scope>
    <source>
        <strain evidence="3 4">JEL478</strain>
    </source>
</reference>
<evidence type="ECO:0000313" key="4">
    <source>
        <dbReference type="Proteomes" id="UP000070544"/>
    </source>
</evidence>
<feature type="compositionally biased region" description="Polar residues" evidence="1">
    <location>
        <begin position="238"/>
        <end position="248"/>
    </location>
</feature>
<dbReference type="InterPro" id="IPR036291">
    <property type="entry name" value="NAD(P)-bd_dom_sf"/>
</dbReference>
<proteinExistence type="predicted"/>
<dbReference type="PANTHER" id="PTHR11695:SF294">
    <property type="entry name" value="RETICULON-4-INTERACTING PROTEIN 1, MITOCHONDRIAL"/>
    <property type="match status" value="1"/>
</dbReference>
<dbReference type="SUPFAM" id="SSF51735">
    <property type="entry name" value="NAD(P)-binding Rossmann-fold domains"/>
    <property type="match status" value="1"/>
</dbReference>
<dbReference type="SUPFAM" id="SSF50129">
    <property type="entry name" value="GroES-like"/>
    <property type="match status" value="1"/>
</dbReference>
<dbReference type="InterPro" id="IPR020843">
    <property type="entry name" value="ER"/>
</dbReference>